<comment type="catalytic activity">
    <reaction evidence="15">
        <text>2 nitric oxide + NADPH + 2 O2 = 2 nitrate + NADP(+) + H(+)</text>
        <dbReference type="Rhea" id="RHEA:19465"/>
        <dbReference type="ChEBI" id="CHEBI:15378"/>
        <dbReference type="ChEBI" id="CHEBI:15379"/>
        <dbReference type="ChEBI" id="CHEBI:16480"/>
        <dbReference type="ChEBI" id="CHEBI:17632"/>
        <dbReference type="ChEBI" id="CHEBI:57783"/>
        <dbReference type="ChEBI" id="CHEBI:58349"/>
        <dbReference type="EC" id="1.14.12.17"/>
    </reaction>
</comment>
<protein>
    <recommendedName>
        <fullName evidence="4">nitric oxide dioxygenase</fullName>
        <ecNumber evidence="4">1.14.12.17</ecNumber>
    </recommendedName>
</protein>
<dbReference type="GO" id="GO:0020037">
    <property type="term" value="F:heme binding"/>
    <property type="evidence" value="ECO:0007669"/>
    <property type="project" value="InterPro"/>
</dbReference>
<dbReference type="PROSITE" id="PS01033">
    <property type="entry name" value="GLOBIN"/>
    <property type="match status" value="1"/>
</dbReference>
<dbReference type="EC" id="1.14.12.17" evidence="4"/>
<evidence type="ECO:0000256" key="4">
    <source>
        <dbReference type="ARBA" id="ARBA00012229"/>
    </source>
</evidence>
<dbReference type="CDD" id="cd08922">
    <property type="entry name" value="FHb-globin"/>
    <property type="match status" value="1"/>
</dbReference>
<dbReference type="AlphaFoldDB" id="A0A8H4KAL5"/>
<dbReference type="Pfam" id="PF00042">
    <property type="entry name" value="Globin"/>
    <property type="match status" value="1"/>
</dbReference>
<evidence type="ECO:0000256" key="15">
    <source>
        <dbReference type="ARBA" id="ARBA00049433"/>
    </source>
</evidence>
<organism evidence="19 20">
    <name type="scientific">Fusarium austroafricanum</name>
    <dbReference type="NCBI Taxonomy" id="2364996"/>
    <lineage>
        <taxon>Eukaryota</taxon>
        <taxon>Fungi</taxon>
        <taxon>Dikarya</taxon>
        <taxon>Ascomycota</taxon>
        <taxon>Pezizomycotina</taxon>
        <taxon>Sordariomycetes</taxon>
        <taxon>Hypocreomycetidae</taxon>
        <taxon>Hypocreales</taxon>
        <taxon>Nectriaceae</taxon>
        <taxon>Fusarium</taxon>
        <taxon>Fusarium concolor species complex</taxon>
    </lineage>
</organism>
<dbReference type="Proteomes" id="UP000605986">
    <property type="component" value="Unassembled WGS sequence"/>
</dbReference>
<dbReference type="EMBL" id="JAADJG010000492">
    <property type="protein sequence ID" value="KAF4445958.1"/>
    <property type="molecule type" value="Genomic_DNA"/>
</dbReference>
<dbReference type="InterPro" id="IPR039261">
    <property type="entry name" value="FNR_nucleotide-bd"/>
</dbReference>
<dbReference type="GO" id="GO:0008941">
    <property type="term" value="F:nitric oxide dioxygenase NAD(P)H activity"/>
    <property type="evidence" value="ECO:0007669"/>
    <property type="project" value="UniProtKB-EC"/>
</dbReference>
<dbReference type="GO" id="GO:0046872">
    <property type="term" value="F:metal ion binding"/>
    <property type="evidence" value="ECO:0007669"/>
    <property type="project" value="UniProtKB-KW"/>
</dbReference>
<dbReference type="NCBIfam" id="NF009805">
    <property type="entry name" value="PRK13289.1"/>
    <property type="match status" value="1"/>
</dbReference>
<dbReference type="Gene3D" id="1.10.490.10">
    <property type="entry name" value="Globins"/>
    <property type="match status" value="1"/>
</dbReference>
<dbReference type="SUPFAM" id="SSF63380">
    <property type="entry name" value="Riboflavin synthase domain-like"/>
    <property type="match status" value="1"/>
</dbReference>
<keyword evidence="10" id="KW-0521">NADP</keyword>
<dbReference type="GO" id="GO:0009636">
    <property type="term" value="P:response to toxic substance"/>
    <property type="evidence" value="ECO:0007669"/>
    <property type="project" value="UniProtKB-KW"/>
</dbReference>
<dbReference type="SUPFAM" id="SSF46458">
    <property type="entry name" value="Globin-like"/>
    <property type="match status" value="1"/>
</dbReference>
<comment type="catalytic activity">
    <reaction evidence="14">
        <text>2 nitric oxide + NADH + 2 O2 = 2 nitrate + NAD(+) + H(+)</text>
        <dbReference type="Rhea" id="RHEA:19469"/>
        <dbReference type="ChEBI" id="CHEBI:15378"/>
        <dbReference type="ChEBI" id="CHEBI:15379"/>
        <dbReference type="ChEBI" id="CHEBI:16480"/>
        <dbReference type="ChEBI" id="CHEBI:17632"/>
        <dbReference type="ChEBI" id="CHEBI:57540"/>
        <dbReference type="ChEBI" id="CHEBI:57945"/>
        <dbReference type="EC" id="1.14.12.17"/>
    </reaction>
</comment>
<keyword evidence="9" id="KW-0274">FAD</keyword>
<dbReference type="GO" id="GO:0019825">
    <property type="term" value="F:oxygen binding"/>
    <property type="evidence" value="ECO:0007669"/>
    <property type="project" value="InterPro"/>
</dbReference>
<comment type="caution">
    <text evidence="19">The sequence shown here is derived from an EMBL/GenBank/DDBJ whole genome shotgun (WGS) entry which is preliminary data.</text>
</comment>
<keyword evidence="11" id="KW-0560">Oxidoreductase</keyword>
<dbReference type="GO" id="GO:0071949">
    <property type="term" value="F:FAD binding"/>
    <property type="evidence" value="ECO:0007669"/>
    <property type="project" value="TreeGrafter"/>
</dbReference>
<dbReference type="InterPro" id="IPR000971">
    <property type="entry name" value="Globin"/>
</dbReference>
<evidence type="ECO:0000256" key="2">
    <source>
        <dbReference type="ARBA" id="ARBA00001974"/>
    </source>
</evidence>
<dbReference type="FunFam" id="3.40.50.80:FF:000010">
    <property type="entry name" value="Flavohemoprotein"/>
    <property type="match status" value="1"/>
</dbReference>
<evidence type="ECO:0000313" key="19">
    <source>
        <dbReference type="EMBL" id="KAF4445958.1"/>
    </source>
</evidence>
<proteinExistence type="inferred from homology"/>
<dbReference type="OrthoDB" id="436496at2759"/>
<reference evidence="19" key="1">
    <citation type="submission" date="2020-01" db="EMBL/GenBank/DDBJ databases">
        <title>Identification and distribution of gene clusters putatively required for synthesis of sphingolipid metabolism inhibitors in phylogenetically diverse species of the filamentous fungus Fusarium.</title>
        <authorList>
            <person name="Kim H.-S."/>
            <person name="Busman M."/>
            <person name="Brown D.W."/>
            <person name="Divon H."/>
            <person name="Uhlig S."/>
            <person name="Proctor R.H."/>
        </authorList>
    </citation>
    <scope>NUCLEOTIDE SEQUENCE</scope>
    <source>
        <strain evidence="19">NRRL 53441</strain>
    </source>
</reference>
<dbReference type="InterPro" id="IPR001709">
    <property type="entry name" value="Flavoprot_Pyr_Nucl_cyt_Rdtase"/>
</dbReference>
<keyword evidence="12" id="KW-0408">Iron</keyword>
<dbReference type="Pfam" id="PF00175">
    <property type="entry name" value="NAD_binding_1"/>
    <property type="match status" value="1"/>
</dbReference>
<keyword evidence="5" id="KW-0216">Detoxification</keyword>
<keyword evidence="7" id="KW-0285">Flavoprotein</keyword>
<dbReference type="GO" id="GO:0046210">
    <property type="term" value="P:nitric oxide catabolic process"/>
    <property type="evidence" value="ECO:0007669"/>
    <property type="project" value="TreeGrafter"/>
</dbReference>
<evidence type="ECO:0000256" key="14">
    <source>
        <dbReference type="ARBA" id="ARBA00048649"/>
    </source>
</evidence>
<evidence type="ECO:0000256" key="9">
    <source>
        <dbReference type="ARBA" id="ARBA00022827"/>
    </source>
</evidence>
<evidence type="ECO:0000259" key="18">
    <source>
        <dbReference type="PROSITE" id="PS51384"/>
    </source>
</evidence>
<keyword evidence="8" id="KW-0479">Metal-binding</keyword>
<dbReference type="FunFam" id="1.10.490.10:FF:000003">
    <property type="entry name" value="Flavohemoprotein"/>
    <property type="match status" value="1"/>
</dbReference>
<feature type="domain" description="FAD-binding FR-type" evidence="18">
    <location>
        <begin position="149"/>
        <end position="266"/>
    </location>
</feature>
<dbReference type="CDD" id="cd06184">
    <property type="entry name" value="flavohem_like_fad_nad_binding"/>
    <property type="match status" value="1"/>
</dbReference>
<dbReference type="PANTHER" id="PTHR43396:SF3">
    <property type="entry name" value="FLAVOHEMOPROTEIN"/>
    <property type="match status" value="1"/>
</dbReference>
<evidence type="ECO:0000256" key="11">
    <source>
        <dbReference type="ARBA" id="ARBA00023002"/>
    </source>
</evidence>
<evidence type="ECO:0000313" key="20">
    <source>
        <dbReference type="Proteomes" id="UP000605986"/>
    </source>
</evidence>
<dbReference type="SUPFAM" id="SSF52343">
    <property type="entry name" value="Ferredoxin reductase-like, C-terminal NADP-linked domain"/>
    <property type="match status" value="1"/>
</dbReference>
<dbReference type="Gene3D" id="2.40.30.10">
    <property type="entry name" value="Translation factors"/>
    <property type="match status" value="1"/>
</dbReference>
<comment type="cofactor">
    <cofactor evidence="1">
        <name>heme b</name>
        <dbReference type="ChEBI" id="CHEBI:60344"/>
    </cofactor>
</comment>
<dbReference type="PANTHER" id="PTHR43396">
    <property type="entry name" value="FLAVOHEMOPROTEIN"/>
    <property type="match status" value="1"/>
</dbReference>
<evidence type="ECO:0000256" key="10">
    <source>
        <dbReference type="ARBA" id="ARBA00022857"/>
    </source>
</evidence>
<accession>A0A8H4KAL5</accession>
<dbReference type="InterPro" id="IPR017927">
    <property type="entry name" value="FAD-bd_FR_type"/>
</dbReference>
<evidence type="ECO:0000256" key="7">
    <source>
        <dbReference type="ARBA" id="ARBA00022630"/>
    </source>
</evidence>
<evidence type="ECO:0000259" key="17">
    <source>
        <dbReference type="PROSITE" id="PS01033"/>
    </source>
</evidence>
<keyword evidence="6" id="KW-0349">Heme</keyword>
<keyword evidence="13" id="KW-0520">NAD</keyword>
<dbReference type="PROSITE" id="PS51384">
    <property type="entry name" value="FAD_FR"/>
    <property type="match status" value="1"/>
</dbReference>
<comment type="cofactor">
    <cofactor evidence="2">
        <name>FAD</name>
        <dbReference type="ChEBI" id="CHEBI:57692"/>
    </cofactor>
</comment>
<dbReference type="Gene3D" id="3.40.50.80">
    <property type="entry name" value="Nucleotide-binding domain of ferredoxin-NADP reductase (FNR) module"/>
    <property type="match status" value="1"/>
</dbReference>
<dbReference type="InterPro" id="IPR017938">
    <property type="entry name" value="Riboflavin_synthase-like_b-brl"/>
</dbReference>
<evidence type="ECO:0000256" key="12">
    <source>
        <dbReference type="ARBA" id="ARBA00023004"/>
    </source>
</evidence>
<dbReference type="InterPro" id="IPR012292">
    <property type="entry name" value="Globin/Proto"/>
</dbReference>
<comment type="function">
    <text evidence="16">In the presence of oxygen and NADH, it has NADH oxidase activity, which leads to the generation of superoxide and H(2)O(2). Under anaerobic conditions, it also exhibits nitric oxide reductase and FAD reductase activities. However, all these reactions are much lower than NOD activity.</text>
</comment>
<sequence length="421" mass="46895">MPLTASQVDIVKSTAPILKVHGQTITSLFYKNLIETYPDLRNIFNLSHQQDGAQSKALAGAVLAYASHIDNAGVLMPTIERIAQKHVSLKVTEDQYALVGEQLIKAIGLVLGDALTADIAEAWTAAYGQLANIFIDREKQLYEEAGEWDGWRKFKISKREKEADFITSFYLVPSDGKTPLPQFNPGQYVSLRIAVPELNGIFQCRQYSMSQAPHGDYYRVSIKKESFTLEGKDEPLPGTVSNLLHDLYQVGDEIEMTYPRGEFWLDIEDGSKAEAPLVLISAGVGVTPLMSMLESVLSSPRSKMTKRPVLWLHAARSSPQMAFGDYLRSVSDKHENVETTIFLKNVGEKDKKGENYDIEGRLDLDVVHATKKEVFENKNAQFFICGPASWMVATRDKLQSIGVAEEQINLELFGTGSVNQE</sequence>
<evidence type="ECO:0000256" key="6">
    <source>
        <dbReference type="ARBA" id="ARBA00022617"/>
    </source>
</evidence>
<dbReference type="InterPro" id="IPR009050">
    <property type="entry name" value="Globin-like_sf"/>
</dbReference>
<evidence type="ECO:0000256" key="1">
    <source>
        <dbReference type="ARBA" id="ARBA00001970"/>
    </source>
</evidence>
<dbReference type="InterPro" id="IPR001433">
    <property type="entry name" value="OxRdtase_FAD/NAD-bd"/>
</dbReference>
<gene>
    <name evidence="19" type="ORF">F53441_10347</name>
</gene>
<evidence type="ECO:0000256" key="8">
    <source>
        <dbReference type="ARBA" id="ARBA00022723"/>
    </source>
</evidence>
<evidence type="ECO:0000256" key="5">
    <source>
        <dbReference type="ARBA" id="ARBA00022575"/>
    </source>
</evidence>
<dbReference type="PRINTS" id="PR00371">
    <property type="entry name" value="FPNCR"/>
</dbReference>
<feature type="domain" description="Globin" evidence="17">
    <location>
        <begin position="2"/>
        <end position="139"/>
    </location>
</feature>
<comment type="similarity">
    <text evidence="3">In the C-terminal section; belongs to the flavoprotein pyridine nucleotide cytochrome reductase family.</text>
</comment>
<keyword evidence="20" id="KW-1185">Reference proteome</keyword>
<dbReference type="FunFam" id="2.40.30.10:FF:000034">
    <property type="entry name" value="Flavohemoprotein"/>
    <property type="match status" value="1"/>
</dbReference>
<evidence type="ECO:0000256" key="3">
    <source>
        <dbReference type="ARBA" id="ARBA00006401"/>
    </source>
</evidence>
<evidence type="ECO:0000256" key="13">
    <source>
        <dbReference type="ARBA" id="ARBA00023027"/>
    </source>
</evidence>
<name>A0A8H4KAL5_9HYPO</name>
<dbReference type="GO" id="GO:0071500">
    <property type="term" value="P:cellular response to nitrosative stress"/>
    <property type="evidence" value="ECO:0007669"/>
    <property type="project" value="TreeGrafter"/>
</dbReference>
<evidence type="ECO:0000256" key="16">
    <source>
        <dbReference type="ARBA" id="ARBA00056398"/>
    </source>
</evidence>